<feature type="signal peptide" evidence="1">
    <location>
        <begin position="1"/>
        <end position="25"/>
    </location>
</feature>
<name>A0A6B0UHL5_IXORI</name>
<organism evidence="2">
    <name type="scientific">Ixodes ricinus</name>
    <name type="common">Common tick</name>
    <name type="synonym">Acarus ricinus</name>
    <dbReference type="NCBI Taxonomy" id="34613"/>
    <lineage>
        <taxon>Eukaryota</taxon>
        <taxon>Metazoa</taxon>
        <taxon>Ecdysozoa</taxon>
        <taxon>Arthropoda</taxon>
        <taxon>Chelicerata</taxon>
        <taxon>Arachnida</taxon>
        <taxon>Acari</taxon>
        <taxon>Parasitiformes</taxon>
        <taxon>Ixodida</taxon>
        <taxon>Ixodoidea</taxon>
        <taxon>Ixodidae</taxon>
        <taxon>Ixodinae</taxon>
        <taxon>Ixodes</taxon>
    </lineage>
</organism>
<protein>
    <submittedName>
        <fullName evidence="2">Putative secreted protein</fullName>
    </submittedName>
</protein>
<feature type="chain" id="PRO_5025589015" evidence="1">
    <location>
        <begin position="26"/>
        <end position="105"/>
    </location>
</feature>
<proteinExistence type="predicted"/>
<accession>A0A6B0UHL5</accession>
<evidence type="ECO:0000256" key="1">
    <source>
        <dbReference type="SAM" id="SignalP"/>
    </source>
</evidence>
<keyword evidence="1" id="KW-0732">Signal</keyword>
<sequence length="105" mass="12028">MRMDNSIVLGLHCHLCLFCCPGTDAGATCHTGLLWCHRCSHCCGPRSRSCRCAVRLSCRFRCRSLAFPSRRHHRHNSGRKCCGEKALYFRHTARVLHSRSWTGIR</sequence>
<evidence type="ECO:0000313" key="2">
    <source>
        <dbReference type="EMBL" id="MXU89055.1"/>
    </source>
</evidence>
<dbReference type="AlphaFoldDB" id="A0A6B0UHL5"/>
<dbReference type="EMBL" id="GIFC01006972">
    <property type="protein sequence ID" value="MXU89055.1"/>
    <property type="molecule type" value="Transcribed_RNA"/>
</dbReference>
<reference evidence="2" key="1">
    <citation type="submission" date="2019-12" db="EMBL/GenBank/DDBJ databases">
        <title>An insight into the sialome of adult female Ixodes ricinus ticks feeding for 6 days.</title>
        <authorList>
            <person name="Perner J."/>
            <person name="Ribeiro J.M.C."/>
        </authorList>
    </citation>
    <scope>NUCLEOTIDE SEQUENCE</scope>
    <source>
        <strain evidence="2">Semi-engorged</strain>
        <tissue evidence="2">Salivary glands</tissue>
    </source>
</reference>